<dbReference type="Proteomes" id="UP000518300">
    <property type="component" value="Unassembled WGS sequence"/>
</dbReference>
<dbReference type="InterPro" id="IPR036388">
    <property type="entry name" value="WH-like_DNA-bd_sf"/>
</dbReference>
<proteinExistence type="inferred from homology"/>
<dbReference type="PANTHER" id="PTHR43133:SF51">
    <property type="entry name" value="RNA POLYMERASE SIGMA FACTOR"/>
    <property type="match status" value="1"/>
</dbReference>
<evidence type="ECO:0000256" key="4">
    <source>
        <dbReference type="ARBA" id="ARBA00023163"/>
    </source>
</evidence>
<dbReference type="NCBIfam" id="TIGR02937">
    <property type="entry name" value="sigma70-ECF"/>
    <property type="match status" value="1"/>
</dbReference>
<comment type="similarity">
    <text evidence="1">Belongs to the sigma-70 factor family. ECF subfamily.</text>
</comment>
<keyword evidence="4" id="KW-0804">Transcription</keyword>
<keyword evidence="2" id="KW-0805">Transcription regulation</keyword>
<evidence type="ECO:0000313" key="6">
    <source>
        <dbReference type="Proteomes" id="UP000518300"/>
    </source>
</evidence>
<dbReference type="SUPFAM" id="SSF88946">
    <property type="entry name" value="Sigma2 domain of RNA polymerase sigma factors"/>
    <property type="match status" value="1"/>
</dbReference>
<evidence type="ECO:0000313" key="5">
    <source>
        <dbReference type="EMBL" id="NMO22741.1"/>
    </source>
</evidence>
<evidence type="ECO:0000256" key="1">
    <source>
        <dbReference type="ARBA" id="ARBA00010641"/>
    </source>
</evidence>
<name>A0A848LYN9_9BACT</name>
<evidence type="ECO:0000256" key="2">
    <source>
        <dbReference type="ARBA" id="ARBA00023015"/>
    </source>
</evidence>
<dbReference type="SUPFAM" id="SSF88659">
    <property type="entry name" value="Sigma3 and sigma4 domains of RNA polymerase sigma factors"/>
    <property type="match status" value="1"/>
</dbReference>
<dbReference type="PANTHER" id="PTHR43133">
    <property type="entry name" value="RNA POLYMERASE ECF-TYPE SIGMA FACTO"/>
    <property type="match status" value="1"/>
</dbReference>
<dbReference type="Gene3D" id="1.10.1740.10">
    <property type="match status" value="1"/>
</dbReference>
<protein>
    <submittedName>
        <fullName evidence="5">Sigma-70 family RNA polymerase sigma factor</fullName>
    </submittedName>
</protein>
<keyword evidence="3" id="KW-0731">Sigma factor</keyword>
<dbReference type="InterPro" id="IPR039425">
    <property type="entry name" value="RNA_pol_sigma-70-like"/>
</dbReference>
<organism evidence="5 6">
    <name type="scientific">Pyxidicoccus fallax</name>
    <dbReference type="NCBI Taxonomy" id="394095"/>
    <lineage>
        <taxon>Bacteria</taxon>
        <taxon>Pseudomonadati</taxon>
        <taxon>Myxococcota</taxon>
        <taxon>Myxococcia</taxon>
        <taxon>Myxococcales</taxon>
        <taxon>Cystobacterineae</taxon>
        <taxon>Myxococcaceae</taxon>
        <taxon>Pyxidicoccus</taxon>
    </lineage>
</organism>
<dbReference type="InterPro" id="IPR014284">
    <property type="entry name" value="RNA_pol_sigma-70_dom"/>
</dbReference>
<keyword evidence="6" id="KW-1185">Reference proteome</keyword>
<dbReference type="AlphaFoldDB" id="A0A848LYN9"/>
<comment type="caution">
    <text evidence="5">The sequence shown here is derived from an EMBL/GenBank/DDBJ whole genome shotgun (WGS) entry which is preliminary data.</text>
</comment>
<accession>A0A848LYN9</accession>
<dbReference type="GO" id="GO:0016987">
    <property type="term" value="F:sigma factor activity"/>
    <property type="evidence" value="ECO:0007669"/>
    <property type="project" value="UniProtKB-KW"/>
</dbReference>
<dbReference type="GO" id="GO:0006352">
    <property type="term" value="P:DNA-templated transcription initiation"/>
    <property type="evidence" value="ECO:0007669"/>
    <property type="project" value="InterPro"/>
</dbReference>
<evidence type="ECO:0000256" key="3">
    <source>
        <dbReference type="ARBA" id="ARBA00023082"/>
    </source>
</evidence>
<dbReference type="InterPro" id="IPR013325">
    <property type="entry name" value="RNA_pol_sigma_r2"/>
</dbReference>
<gene>
    <name evidence="5" type="ORF">HG543_48975</name>
</gene>
<sequence length="243" mass="27507">MLRAVAPPEKPQRFATTQWSLVAAAGSPDAREALATLCGLYWHPCYAFVRRRGYAAEPAFDLTQGFFLRLLESNDLATVDRERGRFRTWLLAALKHHLANDWHREQAQKRGGGAAHLSIDGAEAESQYERLEPSHDLTPERIFERRWALALLQRALGTLRDEYARLGKADLFERLSGVLTGGSAESTYQAIAADLGMSESNVKVTVHRLRNRYRALIQEEIARTVEREDEVDDELRHLLAALE</sequence>
<reference evidence="5 6" key="1">
    <citation type="submission" date="2020-04" db="EMBL/GenBank/DDBJ databases">
        <title>Draft genome of Pyxidicoccus fallax type strain.</title>
        <authorList>
            <person name="Whitworth D.E."/>
        </authorList>
    </citation>
    <scope>NUCLEOTIDE SEQUENCE [LARGE SCALE GENOMIC DNA]</scope>
    <source>
        <strain evidence="5 6">DSM 14698</strain>
    </source>
</reference>
<dbReference type="Gene3D" id="1.10.10.10">
    <property type="entry name" value="Winged helix-like DNA-binding domain superfamily/Winged helix DNA-binding domain"/>
    <property type="match status" value="1"/>
</dbReference>
<dbReference type="InterPro" id="IPR013324">
    <property type="entry name" value="RNA_pol_sigma_r3/r4-like"/>
</dbReference>
<dbReference type="EMBL" id="JABBJJ010000465">
    <property type="protein sequence ID" value="NMO22741.1"/>
    <property type="molecule type" value="Genomic_DNA"/>
</dbReference>